<dbReference type="Proteomes" id="UP000473278">
    <property type="component" value="Unassembled WGS sequence"/>
</dbReference>
<dbReference type="InterPro" id="IPR036694">
    <property type="entry name" value="Dodecin-like_sf"/>
</dbReference>
<dbReference type="AlphaFoldDB" id="A0A6M1T7Q6"/>
<evidence type="ECO:0000313" key="1">
    <source>
        <dbReference type="EMBL" id="NGP77985.1"/>
    </source>
</evidence>
<keyword evidence="2" id="KW-1185">Reference proteome</keyword>
<dbReference type="EMBL" id="JAALLT010000004">
    <property type="protein sequence ID" value="NGP77985.1"/>
    <property type="molecule type" value="Genomic_DNA"/>
</dbReference>
<gene>
    <name evidence="1" type="ORF">G3570_15150</name>
</gene>
<dbReference type="Pfam" id="PF07311">
    <property type="entry name" value="Dodecin"/>
    <property type="match status" value="1"/>
</dbReference>
<dbReference type="InterPro" id="IPR025543">
    <property type="entry name" value="Dodecin-like"/>
</dbReference>
<sequence length="70" mass="7642">MSLAKVIEVMGEGNTMEDAIQNVVKEASKSIDNIRSVYVENIQAIVDNGSVSKYRIDAKVTFVLKKQPAG</sequence>
<dbReference type="SUPFAM" id="SSF89807">
    <property type="entry name" value="Dodecin-like"/>
    <property type="match status" value="1"/>
</dbReference>
<dbReference type="Gene3D" id="3.30.1660.10">
    <property type="entry name" value="Flavin-binding protein dodecin"/>
    <property type="match status" value="1"/>
</dbReference>
<protein>
    <submittedName>
        <fullName evidence="1">Dodecin domain-containing protein</fullName>
    </submittedName>
</protein>
<name>A0A6M1T7Q6_9BACT</name>
<accession>A0A6M1T7Q6</accession>
<organism evidence="1 2">
    <name type="scientific">Halalkalibaculum roseum</name>
    <dbReference type="NCBI Taxonomy" id="2709311"/>
    <lineage>
        <taxon>Bacteria</taxon>
        <taxon>Pseudomonadati</taxon>
        <taxon>Balneolota</taxon>
        <taxon>Balneolia</taxon>
        <taxon>Balneolales</taxon>
        <taxon>Balneolaceae</taxon>
        <taxon>Halalkalibaculum</taxon>
    </lineage>
</organism>
<evidence type="ECO:0000313" key="2">
    <source>
        <dbReference type="Proteomes" id="UP000473278"/>
    </source>
</evidence>
<dbReference type="RefSeq" id="WP_165143676.1">
    <property type="nucleotide sequence ID" value="NZ_JAALLT010000004.1"/>
</dbReference>
<proteinExistence type="predicted"/>
<comment type="caution">
    <text evidence="1">The sequence shown here is derived from an EMBL/GenBank/DDBJ whole genome shotgun (WGS) entry which is preliminary data.</text>
</comment>
<reference evidence="1 2" key="1">
    <citation type="submission" date="2020-02" db="EMBL/GenBank/DDBJ databases">
        <title>Balneolaceae bacterium YR4-1, complete genome.</title>
        <authorList>
            <person name="Li Y."/>
            <person name="Wu S."/>
        </authorList>
    </citation>
    <scope>NUCLEOTIDE SEQUENCE [LARGE SCALE GENOMIC DNA]</scope>
    <source>
        <strain evidence="1 2">YR4-1</strain>
    </source>
</reference>
<dbReference type="InterPro" id="IPR009923">
    <property type="entry name" value="Dodecin"/>
</dbReference>